<dbReference type="KEGG" id="cci:CC1G_00812"/>
<dbReference type="VEuPathDB" id="FungiDB:CC1G_00812"/>
<reference evidence="1 2" key="1">
    <citation type="journal article" date="2010" name="Proc. Natl. Acad. Sci. U.S.A.">
        <title>Insights into evolution of multicellular fungi from the assembled chromosomes of the mushroom Coprinopsis cinerea (Coprinus cinereus).</title>
        <authorList>
            <person name="Stajich J.E."/>
            <person name="Wilke S.K."/>
            <person name="Ahren D."/>
            <person name="Au C.H."/>
            <person name="Birren B.W."/>
            <person name="Borodovsky M."/>
            <person name="Burns C."/>
            <person name="Canback B."/>
            <person name="Casselton L.A."/>
            <person name="Cheng C.K."/>
            <person name="Deng J."/>
            <person name="Dietrich F.S."/>
            <person name="Fargo D.C."/>
            <person name="Farman M.L."/>
            <person name="Gathman A.C."/>
            <person name="Goldberg J."/>
            <person name="Guigo R."/>
            <person name="Hoegger P.J."/>
            <person name="Hooker J.B."/>
            <person name="Huggins A."/>
            <person name="James T.Y."/>
            <person name="Kamada T."/>
            <person name="Kilaru S."/>
            <person name="Kodira C."/>
            <person name="Kues U."/>
            <person name="Kupfer D."/>
            <person name="Kwan H.S."/>
            <person name="Lomsadze A."/>
            <person name="Li W."/>
            <person name="Lilly W.W."/>
            <person name="Ma L.J."/>
            <person name="Mackey A.J."/>
            <person name="Manning G."/>
            <person name="Martin F."/>
            <person name="Muraguchi H."/>
            <person name="Natvig D.O."/>
            <person name="Palmerini H."/>
            <person name="Ramesh M.A."/>
            <person name="Rehmeyer C.J."/>
            <person name="Roe B.A."/>
            <person name="Shenoy N."/>
            <person name="Stanke M."/>
            <person name="Ter-Hovhannisyan V."/>
            <person name="Tunlid A."/>
            <person name="Velagapudi R."/>
            <person name="Vision T.J."/>
            <person name="Zeng Q."/>
            <person name="Zolan M.E."/>
            <person name="Pukkila P.J."/>
        </authorList>
    </citation>
    <scope>NUCLEOTIDE SEQUENCE [LARGE SCALE GENOMIC DNA]</scope>
    <source>
        <strain evidence="2">Okayama-7 / 130 / ATCC MYA-4618 / FGSC 9003</strain>
    </source>
</reference>
<dbReference type="OrthoDB" id="3543113at2759"/>
<dbReference type="Proteomes" id="UP000001861">
    <property type="component" value="Unassembled WGS sequence"/>
</dbReference>
<keyword evidence="2" id="KW-1185">Reference proteome</keyword>
<name>A8N8T7_COPC7</name>
<dbReference type="EMBL" id="AACS02000007">
    <property type="protein sequence ID" value="EAU90428.2"/>
    <property type="molecule type" value="Genomic_DNA"/>
</dbReference>
<evidence type="ECO:0000313" key="1">
    <source>
        <dbReference type="EMBL" id="EAU90428.2"/>
    </source>
</evidence>
<dbReference type="HOGENOM" id="CLU_522749_0_0_1"/>
<accession>A8N8T7</accession>
<proteinExistence type="predicted"/>
<dbReference type="InParanoid" id="A8N8T7"/>
<protein>
    <submittedName>
        <fullName evidence="1">Uncharacterized protein</fullName>
    </submittedName>
</protein>
<dbReference type="GeneID" id="6007729"/>
<sequence>MSRPNPFSFAAARQRRLDLWLSQPPSAARRVLYNPDLVELILQHIFPSETDQQQRTRYVSKKHAKLRQMDAPHRKMRILPFVFVCKGFYSPASSLLWEEMESLVPLLTILPIFVFEKGVLKLKDNWVQIPIPQSTLTTFQFYGSKIRRLVPGHRGPRISRSAARSTLTLLKEHGVHSICPALHSVVIARRDTPTFTLLARSPITNVAISSCQFGEKEDAFYRLVFDRLSEQGTFVRNITIDSQTRPSSLPPALRRPGHALQRVEKLSIHRHLFEDPSSLVAWLRDLSSSSPNLTQLHLGVSVFDRQHTSRLPDRVHEFPELKTLHLECHPDAVDVLFSATSFANLTDFVLVLNHDLWHPEHIPLACQEVMRICKAAPSVRRIRIEGLVQHDAILPFFSLPALESFAWKCEIPSNRRQCLPPDDASYVSWGQKIDDAIYGSSVEATPARVFSLELPQKIHPVELALNRVPMDLFSTYPGLHPTYSFPTFQPPPSLPFIAASFQPALLNTVLLSDGNGALQTYGQDA</sequence>
<comment type="caution">
    <text evidence="1">The sequence shown here is derived from an EMBL/GenBank/DDBJ whole genome shotgun (WGS) entry which is preliminary data.</text>
</comment>
<evidence type="ECO:0000313" key="2">
    <source>
        <dbReference type="Proteomes" id="UP000001861"/>
    </source>
</evidence>
<organism evidence="1 2">
    <name type="scientific">Coprinopsis cinerea (strain Okayama-7 / 130 / ATCC MYA-4618 / FGSC 9003)</name>
    <name type="common">Inky cap fungus</name>
    <name type="synonym">Hormographiella aspergillata</name>
    <dbReference type="NCBI Taxonomy" id="240176"/>
    <lineage>
        <taxon>Eukaryota</taxon>
        <taxon>Fungi</taxon>
        <taxon>Dikarya</taxon>
        <taxon>Basidiomycota</taxon>
        <taxon>Agaricomycotina</taxon>
        <taxon>Agaricomycetes</taxon>
        <taxon>Agaricomycetidae</taxon>
        <taxon>Agaricales</taxon>
        <taxon>Agaricineae</taxon>
        <taxon>Psathyrellaceae</taxon>
        <taxon>Coprinopsis</taxon>
    </lineage>
</organism>
<dbReference type="RefSeq" id="XP_001831265.2">
    <property type="nucleotide sequence ID" value="XM_001831213.2"/>
</dbReference>
<dbReference type="AlphaFoldDB" id="A8N8T7"/>
<gene>
    <name evidence="1" type="ORF">CC1G_00812</name>
</gene>